<comment type="caution">
    <text evidence="1">The sequence shown here is derived from an EMBL/GenBank/DDBJ whole genome shotgun (WGS) entry which is preliminary data.</text>
</comment>
<sequence length="121" mass="13376">MHSLPDSSRSHYSSIQNIRKFDGIKNLQTELPSRDLTLENGTMIKWVARFGKALKSCVILGFRNSCTCLEGMVDFNNNGGIGGSLIMGFTPTNYNQAPNLIAITITLLYIDEINSDMKISS</sequence>
<dbReference type="Proteomes" id="UP001604336">
    <property type="component" value="Unassembled WGS sequence"/>
</dbReference>
<name>A0ABD1V6Y9_9LAMI</name>
<dbReference type="EMBL" id="JBFOLK010000002">
    <property type="protein sequence ID" value="KAL2533102.1"/>
    <property type="molecule type" value="Genomic_DNA"/>
</dbReference>
<dbReference type="AlphaFoldDB" id="A0ABD1V6Y9"/>
<organism evidence="1 2">
    <name type="scientific">Abeliophyllum distichum</name>
    <dbReference type="NCBI Taxonomy" id="126358"/>
    <lineage>
        <taxon>Eukaryota</taxon>
        <taxon>Viridiplantae</taxon>
        <taxon>Streptophyta</taxon>
        <taxon>Embryophyta</taxon>
        <taxon>Tracheophyta</taxon>
        <taxon>Spermatophyta</taxon>
        <taxon>Magnoliopsida</taxon>
        <taxon>eudicotyledons</taxon>
        <taxon>Gunneridae</taxon>
        <taxon>Pentapetalae</taxon>
        <taxon>asterids</taxon>
        <taxon>lamiids</taxon>
        <taxon>Lamiales</taxon>
        <taxon>Oleaceae</taxon>
        <taxon>Forsythieae</taxon>
        <taxon>Abeliophyllum</taxon>
    </lineage>
</organism>
<protein>
    <submittedName>
        <fullName evidence="1">F-box protein</fullName>
    </submittedName>
</protein>
<accession>A0ABD1V6Y9</accession>
<dbReference type="InterPro" id="IPR044809">
    <property type="entry name" value="AUF1-like"/>
</dbReference>
<proteinExistence type="predicted"/>
<dbReference type="PANTHER" id="PTHR31215">
    <property type="entry name" value="OS05G0510400 PROTEIN-RELATED"/>
    <property type="match status" value="1"/>
</dbReference>
<keyword evidence="2" id="KW-1185">Reference proteome</keyword>
<evidence type="ECO:0000313" key="1">
    <source>
        <dbReference type="EMBL" id="KAL2533102.1"/>
    </source>
</evidence>
<gene>
    <name evidence="1" type="ORF">Adt_06453</name>
</gene>
<evidence type="ECO:0000313" key="2">
    <source>
        <dbReference type="Proteomes" id="UP001604336"/>
    </source>
</evidence>
<reference evidence="2" key="1">
    <citation type="submission" date="2024-07" db="EMBL/GenBank/DDBJ databases">
        <title>Two chromosome-level genome assemblies of Korean endemic species Abeliophyllum distichum and Forsythia ovata (Oleaceae).</title>
        <authorList>
            <person name="Jang H."/>
        </authorList>
    </citation>
    <scope>NUCLEOTIDE SEQUENCE [LARGE SCALE GENOMIC DNA]</scope>
</reference>